<dbReference type="Pfam" id="PF00929">
    <property type="entry name" value="RNase_T"/>
    <property type="match status" value="1"/>
</dbReference>
<keyword evidence="2" id="KW-0378">Hydrolase</keyword>
<dbReference type="SUPFAM" id="SSF53098">
    <property type="entry name" value="Ribonuclease H-like"/>
    <property type="match status" value="1"/>
</dbReference>
<dbReference type="SMART" id="SM00479">
    <property type="entry name" value="EXOIII"/>
    <property type="match status" value="1"/>
</dbReference>
<feature type="domain" description="Exonuclease" evidence="4">
    <location>
        <begin position="24"/>
        <end position="206"/>
    </location>
</feature>
<dbReference type="Proteomes" id="UP000245753">
    <property type="component" value="Unassembled WGS sequence"/>
</dbReference>
<dbReference type="PANTHER" id="PTHR30231:SF4">
    <property type="entry name" value="PROTEIN NEN2"/>
    <property type="match status" value="1"/>
</dbReference>
<proteinExistence type="predicted"/>
<dbReference type="GO" id="GO:0003676">
    <property type="term" value="F:nucleic acid binding"/>
    <property type="evidence" value="ECO:0007669"/>
    <property type="project" value="InterPro"/>
</dbReference>
<dbReference type="Gene3D" id="3.30.420.10">
    <property type="entry name" value="Ribonuclease H-like superfamily/Ribonuclease H"/>
    <property type="match status" value="1"/>
</dbReference>
<dbReference type="InterPro" id="IPR012337">
    <property type="entry name" value="RNaseH-like_sf"/>
</dbReference>
<protein>
    <submittedName>
        <fullName evidence="5">DNA polymerase III subunit epsilon</fullName>
    </submittedName>
</protein>
<sequence>MTDLLQAIDNASPQPDDCTLAQSWLLGFDTETTGVAPGRDAICSATLVLRDPEKGHDGDVIGEWLIDPHRPISPGASRVNGFTDEFLQANGGDPVELVERIAGIVAAAQNKGIPLLAYNAPFDVHMLEGDLRRWGLAPLAKRLNGGIRVVDPLVIDRKVSHRGGKRTLTATTEYYGVVPHGDFHDATADTVAAVDLMPPITRLHADVAALRLDEIMPWQRAAHEQWRESFNRWLADRGRRPVHEDWFPVD</sequence>
<comment type="caution">
    <text evidence="5">The sequence shown here is derived from an EMBL/GenBank/DDBJ whole genome shotgun (WGS) entry which is preliminary data.</text>
</comment>
<keyword evidence="6" id="KW-1185">Reference proteome</keyword>
<evidence type="ECO:0000256" key="3">
    <source>
        <dbReference type="ARBA" id="ARBA00022839"/>
    </source>
</evidence>
<dbReference type="PANTHER" id="PTHR30231">
    <property type="entry name" value="DNA POLYMERASE III SUBUNIT EPSILON"/>
    <property type="match status" value="1"/>
</dbReference>
<evidence type="ECO:0000313" key="5">
    <source>
        <dbReference type="EMBL" id="PWG59860.1"/>
    </source>
</evidence>
<dbReference type="GO" id="GO:0005829">
    <property type="term" value="C:cytosol"/>
    <property type="evidence" value="ECO:0007669"/>
    <property type="project" value="TreeGrafter"/>
</dbReference>
<evidence type="ECO:0000256" key="1">
    <source>
        <dbReference type="ARBA" id="ARBA00022722"/>
    </source>
</evidence>
<dbReference type="InterPro" id="IPR036397">
    <property type="entry name" value="RNaseH_sf"/>
</dbReference>
<reference evidence="5 6" key="1">
    <citation type="journal article" date="2018" name="Int. J. Syst. Evol. Microbiol.">
        <title>Bifidobacterium catulorum sp. nov., a novel taxon from the faeces of the baby common marmoset (Callithrix jacchus).</title>
        <authorList>
            <person name="Modesto M."/>
            <person name="Michelini S."/>
            <person name="Oki K."/>
            <person name="Biavati B."/>
            <person name="Watanabe K."/>
            <person name="Mattarelli P."/>
        </authorList>
    </citation>
    <scope>NUCLEOTIDE SEQUENCE [LARGE SCALE GENOMIC DNA]</scope>
    <source>
        <strain evidence="5 6">MRM 8.19</strain>
    </source>
</reference>
<dbReference type="InterPro" id="IPR013520">
    <property type="entry name" value="Ribonucl_H"/>
</dbReference>
<gene>
    <name evidence="5" type="ORF">DF200_05430</name>
</gene>
<dbReference type="EMBL" id="QFFN01000011">
    <property type="protein sequence ID" value="PWG59860.1"/>
    <property type="molecule type" value="Genomic_DNA"/>
</dbReference>
<evidence type="ECO:0000313" key="6">
    <source>
        <dbReference type="Proteomes" id="UP000245753"/>
    </source>
</evidence>
<accession>A0A2U2MSN8</accession>
<dbReference type="GO" id="GO:0008408">
    <property type="term" value="F:3'-5' exonuclease activity"/>
    <property type="evidence" value="ECO:0007669"/>
    <property type="project" value="TreeGrafter"/>
</dbReference>
<name>A0A2U2MSN8_9BIFI</name>
<evidence type="ECO:0000259" key="4">
    <source>
        <dbReference type="SMART" id="SM00479"/>
    </source>
</evidence>
<dbReference type="AlphaFoldDB" id="A0A2U2MSN8"/>
<organism evidence="5 6">
    <name type="scientific">Bifidobacterium catulorum</name>
    <dbReference type="NCBI Taxonomy" id="1630173"/>
    <lineage>
        <taxon>Bacteria</taxon>
        <taxon>Bacillati</taxon>
        <taxon>Actinomycetota</taxon>
        <taxon>Actinomycetes</taxon>
        <taxon>Bifidobacteriales</taxon>
        <taxon>Bifidobacteriaceae</taxon>
        <taxon>Bifidobacterium</taxon>
    </lineage>
</organism>
<evidence type="ECO:0000256" key="2">
    <source>
        <dbReference type="ARBA" id="ARBA00022801"/>
    </source>
</evidence>
<dbReference type="CDD" id="cd06127">
    <property type="entry name" value="DEDDh"/>
    <property type="match status" value="1"/>
</dbReference>
<keyword evidence="3" id="KW-0269">Exonuclease</keyword>
<dbReference type="OrthoDB" id="9791657at2"/>
<keyword evidence="1" id="KW-0540">Nuclease</keyword>